<feature type="compositionally biased region" description="Polar residues" evidence="1">
    <location>
        <begin position="47"/>
        <end position="56"/>
    </location>
</feature>
<name>A0A9D5C9R4_9LILI</name>
<accession>A0A9D5C9R4</accession>
<dbReference type="Proteomes" id="UP001085076">
    <property type="component" value="Miscellaneous, Linkage group lg06"/>
</dbReference>
<evidence type="ECO:0000313" key="3">
    <source>
        <dbReference type="Proteomes" id="UP001085076"/>
    </source>
</evidence>
<evidence type="ECO:0000256" key="1">
    <source>
        <dbReference type="SAM" id="MobiDB-lite"/>
    </source>
</evidence>
<feature type="region of interest" description="Disordered" evidence="1">
    <location>
        <begin position="84"/>
        <end position="114"/>
    </location>
</feature>
<feature type="compositionally biased region" description="Basic and acidic residues" evidence="1">
    <location>
        <begin position="84"/>
        <end position="99"/>
    </location>
</feature>
<dbReference type="PANTHER" id="PTHR36756">
    <property type="entry name" value="EXPRESSED PROTEIN"/>
    <property type="match status" value="1"/>
</dbReference>
<gene>
    <name evidence="2" type="ORF">J5N97_021891</name>
</gene>
<protein>
    <submittedName>
        <fullName evidence="2">Uncharacterized protein</fullName>
    </submittedName>
</protein>
<feature type="compositionally biased region" description="Basic and acidic residues" evidence="1">
    <location>
        <begin position="24"/>
        <end position="34"/>
    </location>
</feature>
<feature type="region of interest" description="Disordered" evidence="1">
    <location>
        <begin position="184"/>
        <end position="211"/>
    </location>
</feature>
<evidence type="ECO:0000313" key="2">
    <source>
        <dbReference type="EMBL" id="KAJ0969014.1"/>
    </source>
</evidence>
<feature type="region of interest" description="Disordered" evidence="1">
    <location>
        <begin position="132"/>
        <end position="151"/>
    </location>
</feature>
<feature type="compositionally biased region" description="Basic and acidic residues" evidence="1">
    <location>
        <begin position="60"/>
        <end position="69"/>
    </location>
</feature>
<reference evidence="2" key="2">
    <citation type="journal article" date="2022" name="Hortic Res">
        <title>The genome of Dioscorea zingiberensis sheds light on the biosynthesis, origin and evolution of the medicinally important diosgenin saponins.</title>
        <authorList>
            <person name="Li Y."/>
            <person name="Tan C."/>
            <person name="Li Z."/>
            <person name="Guo J."/>
            <person name="Li S."/>
            <person name="Chen X."/>
            <person name="Wang C."/>
            <person name="Dai X."/>
            <person name="Yang H."/>
            <person name="Song W."/>
            <person name="Hou L."/>
            <person name="Xu J."/>
            <person name="Tong Z."/>
            <person name="Xu A."/>
            <person name="Yuan X."/>
            <person name="Wang W."/>
            <person name="Yang Q."/>
            <person name="Chen L."/>
            <person name="Sun Z."/>
            <person name="Wang K."/>
            <person name="Pan B."/>
            <person name="Chen J."/>
            <person name="Bao Y."/>
            <person name="Liu F."/>
            <person name="Qi X."/>
            <person name="Gang D.R."/>
            <person name="Wen J."/>
            <person name="Li J."/>
        </authorList>
    </citation>
    <scope>NUCLEOTIDE SEQUENCE</scope>
    <source>
        <strain evidence="2">Dzin_1.0</strain>
    </source>
</reference>
<dbReference type="PANTHER" id="PTHR36756:SF1">
    <property type="entry name" value="EXPRESSED PROTEIN"/>
    <property type="match status" value="1"/>
</dbReference>
<dbReference type="AlphaFoldDB" id="A0A9D5C9R4"/>
<organism evidence="2 3">
    <name type="scientific">Dioscorea zingiberensis</name>
    <dbReference type="NCBI Taxonomy" id="325984"/>
    <lineage>
        <taxon>Eukaryota</taxon>
        <taxon>Viridiplantae</taxon>
        <taxon>Streptophyta</taxon>
        <taxon>Embryophyta</taxon>
        <taxon>Tracheophyta</taxon>
        <taxon>Spermatophyta</taxon>
        <taxon>Magnoliopsida</taxon>
        <taxon>Liliopsida</taxon>
        <taxon>Dioscoreales</taxon>
        <taxon>Dioscoreaceae</taxon>
        <taxon>Dioscorea</taxon>
    </lineage>
</organism>
<feature type="compositionally biased region" description="Basic and acidic residues" evidence="1">
    <location>
        <begin position="132"/>
        <end position="150"/>
    </location>
</feature>
<sequence>MTEVVIQADVERKRRLPAWMMRISTDEDLRKSENIDPEISQSKERSSTQTDQSKVKSITRKRDREILRQERSGLEGLECVKNCDSKGKNRKLNSRDKGHNSSFSSCGKPDLLKNREKRGKKKFGECDRTQCERAVPRKQDQKSVRCRSTEIEVSLQGSSDDEVDLSVEDLKSIAEEYACANSENQHANARLASRKPVSGSDPSSSLDSSKFDSGAHLTEAAKCNQTLTKCTRSNSQIIRNEVKEKGTSAIESFSCNIARTGDAAQDMLELFLGPLLKKQPPKKQGIGISKTEGMILVDESNKFNSRAVLKEEATVEKKKGSFKEKVAMFLL</sequence>
<proteinExistence type="predicted"/>
<reference evidence="2" key="1">
    <citation type="submission" date="2021-03" db="EMBL/GenBank/DDBJ databases">
        <authorList>
            <person name="Li Z."/>
            <person name="Yang C."/>
        </authorList>
    </citation>
    <scope>NUCLEOTIDE SEQUENCE</scope>
    <source>
        <strain evidence="2">Dzin_1.0</strain>
        <tissue evidence="2">Leaf</tissue>
    </source>
</reference>
<dbReference type="EMBL" id="JAGGNH010000006">
    <property type="protein sequence ID" value="KAJ0969014.1"/>
    <property type="molecule type" value="Genomic_DNA"/>
</dbReference>
<dbReference type="OrthoDB" id="1938010at2759"/>
<feature type="region of interest" description="Disordered" evidence="1">
    <location>
        <begin position="21"/>
        <end position="69"/>
    </location>
</feature>
<feature type="compositionally biased region" description="Low complexity" evidence="1">
    <location>
        <begin position="198"/>
        <end position="211"/>
    </location>
</feature>
<comment type="caution">
    <text evidence="2">The sequence shown here is derived from an EMBL/GenBank/DDBJ whole genome shotgun (WGS) entry which is preliminary data.</text>
</comment>
<keyword evidence="3" id="KW-1185">Reference proteome</keyword>